<dbReference type="SMART" id="SM00645">
    <property type="entry name" value="Pept_C1"/>
    <property type="match status" value="1"/>
</dbReference>
<protein>
    <submittedName>
        <fullName evidence="3">Digestive cysteine proteinase 1-like 1</fullName>
    </submittedName>
</protein>
<dbReference type="InterPro" id="IPR025661">
    <property type="entry name" value="Pept_asp_AS"/>
</dbReference>
<dbReference type="PANTHER" id="PTHR12411">
    <property type="entry name" value="CYSTEINE PROTEASE FAMILY C1-RELATED"/>
    <property type="match status" value="1"/>
</dbReference>
<dbReference type="InterPro" id="IPR013128">
    <property type="entry name" value="Peptidase_C1A"/>
</dbReference>
<dbReference type="GO" id="GO:0008234">
    <property type="term" value="F:cysteine-type peptidase activity"/>
    <property type="evidence" value="ECO:0007669"/>
    <property type="project" value="InterPro"/>
</dbReference>
<evidence type="ECO:0000259" key="2">
    <source>
        <dbReference type="SMART" id="SM00645"/>
    </source>
</evidence>
<dbReference type="AlphaFoldDB" id="A0A8J5JIU3"/>
<accession>A0A8J5JIU3</accession>
<gene>
    <name evidence="3" type="primary">LCP1-L1</name>
    <name evidence="3" type="ORF">Hamer_G006451</name>
</gene>
<evidence type="ECO:0000256" key="1">
    <source>
        <dbReference type="ARBA" id="ARBA00008455"/>
    </source>
</evidence>
<keyword evidence="4" id="KW-1185">Reference proteome</keyword>
<evidence type="ECO:0000313" key="3">
    <source>
        <dbReference type="EMBL" id="KAG7156490.1"/>
    </source>
</evidence>
<organism evidence="3 4">
    <name type="scientific">Homarus americanus</name>
    <name type="common">American lobster</name>
    <dbReference type="NCBI Taxonomy" id="6706"/>
    <lineage>
        <taxon>Eukaryota</taxon>
        <taxon>Metazoa</taxon>
        <taxon>Ecdysozoa</taxon>
        <taxon>Arthropoda</taxon>
        <taxon>Crustacea</taxon>
        <taxon>Multicrustacea</taxon>
        <taxon>Malacostraca</taxon>
        <taxon>Eumalacostraca</taxon>
        <taxon>Eucarida</taxon>
        <taxon>Decapoda</taxon>
        <taxon>Pleocyemata</taxon>
        <taxon>Astacidea</taxon>
        <taxon>Nephropoidea</taxon>
        <taxon>Nephropidae</taxon>
        <taxon>Homarus</taxon>
    </lineage>
</organism>
<dbReference type="EMBL" id="JAHLQT010039062">
    <property type="protein sequence ID" value="KAG7156490.1"/>
    <property type="molecule type" value="Genomic_DNA"/>
</dbReference>
<dbReference type="Gene3D" id="3.90.70.10">
    <property type="entry name" value="Cysteine proteinases"/>
    <property type="match status" value="1"/>
</dbReference>
<evidence type="ECO:0000313" key="4">
    <source>
        <dbReference type="Proteomes" id="UP000747542"/>
    </source>
</evidence>
<proteinExistence type="inferred from homology"/>
<dbReference type="InterPro" id="IPR038765">
    <property type="entry name" value="Papain-like_cys_pep_sf"/>
</dbReference>
<dbReference type="GO" id="GO:0006508">
    <property type="term" value="P:proteolysis"/>
    <property type="evidence" value="ECO:0007669"/>
    <property type="project" value="InterPro"/>
</dbReference>
<comment type="caution">
    <text evidence="3">The sequence shown here is derived from an EMBL/GenBank/DDBJ whole genome shotgun (WGS) entry which is preliminary data.</text>
</comment>
<name>A0A8J5JIU3_HOMAM</name>
<dbReference type="PROSITE" id="PS00640">
    <property type="entry name" value="THIOL_PROTEASE_ASN"/>
    <property type="match status" value="1"/>
</dbReference>
<reference evidence="3" key="1">
    <citation type="journal article" date="2021" name="Sci. Adv.">
        <title>The American lobster genome reveals insights on longevity, neural, and immune adaptations.</title>
        <authorList>
            <person name="Polinski J.M."/>
            <person name="Zimin A.V."/>
            <person name="Clark K.F."/>
            <person name="Kohn A.B."/>
            <person name="Sadowski N."/>
            <person name="Timp W."/>
            <person name="Ptitsyn A."/>
            <person name="Khanna P."/>
            <person name="Romanova D.Y."/>
            <person name="Williams P."/>
            <person name="Greenwood S.J."/>
            <person name="Moroz L.L."/>
            <person name="Walt D.R."/>
            <person name="Bodnar A.G."/>
        </authorList>
    </citation>
    <scope>NUCLEOTIDE SEQUENCE</scope>
    <source>
        <strain evidence="3">GMGI-L3</strain>
    </source>
</reference>
<dbReference type="InterPro" id="IPR000668">
    <property type="entry name" value="Peptidase_C1A_C"/>
</dbReference>
<comment type="similarity">
    <text evidence="1">Belongs to the peptidase C1 family.</text>
</comment>
<dbReference type="SUPFAM" id="SSF54001">
    <property type="entry name" value="Cysteine proteinases"/>
    <property type="match status" value="1"/>
</dbReference>
<dbReference type="Pfam" id="PF00112">
    <property type="entry name" value="Peptidase_C1"/>
    <property type="match status" value="1"/>
</dbReference>
<dbReference type="Proteomes" id="UP000747542">
    <property type="component" value="Unassembled WGS sequence"/>
</dbReference>
<feature type="domain" description="Peptidase C1A papain C-terminal" evidence="2">
    <location>
        <begin position="18"/>
        <end position="171"/>
    </location>
</feature>
<sequence length="172" mass="19263">MHQDLHPLAKPVNRRETLAADLKFVLPKLHKKMVVKRPTAHFSFSPLSLHGHVPDECLQVAILGAIVPNCPEIGENGVYVIPAKLVEADVWSGRADLPRLDYFLGVYYDPQCSSTRLTHGALVVGYGSDWGREYWIVKNSWSPYWGDHGYIKIARNRNNQCGIATNAGYPLV</sequence>